<evidence type="ECO:0000313" key="1">
    <source>
        <dbReference type="EMBL" id="MEI9410655.1"/>
    </source>
</evidence>
<accession>A0ABU8KYZ0</accession>
<proteinExistence type="predicted"/>
<sequence>MSVDLQWKHFRVGMYFIIGRRAASHLTEIAFPKAESFVSACWFGTL</sequence>
<protein>
    <submittedName>
        <fullName evidence="1">Uncharacterized protein</fullName>
    </submittedName>
</protein>
<dbReference type="RefSeq" id="WP_198028847.1">
    <property type="nucleotide sequence ID" value="NZ_JAPYKS010000012.1"/>
</dbReference>
<name>A0ABU8KYZ0_9HYPH</name>
<organism evidence="1 2">
    <name type="scientific">Mesorhizobium salmacidum</name>
    <dbReference type="NCBI Taxonomy" id="3015171"/>
    <lineage>
        <taxon>Bacteria</taxon>
        <taxon>Pseudomonadati</taxon>
        <taxon>Pseudomonadota</taxon>
        <taxon>Alphaproteobacteria</taxon>
        <taxon>Hyphomicrobiales</taxon>
        <taxon>Phyllobacteriaceae</taxon>
        <taxon>Mesorhizobium</taxon>
    </lineage>
</organism>
<evidence type="ECO:0000313" key="2">
    <source>
        <dbReference type="Proteomes" id="UP001387293"/>
    </source>
</evidence>
<dbReference type="EMBL" id="JAPYKS010000012">
    <property type="protein sequence ID" value="MEI9410655.1"/>
    <property type="molecule type" value="Genomic_DNA"/>
</dbReference>
<keyword evidence="2" id="KW-1185">Reference proteome</keyword>
<comment type="caution">
    <text evidence="1">The sequence shown here is derived from an EMBL/GenBank/DDBJ whole genome shotgun (WGS) entry which is preliminary data.</text>
</comment>
<dbReference type="Proteomes" id="UP001387293">
    <property type="component" value="Unassembled WGS sequence"/>
</dbReference>
<reference evidence="1 2" key="1">
    <citation type="submission" date="2022-12" db="EMBL/GenBank/DDBJ databases">
        <authorList>
            <person name="Muema E."/>
        </authorList>
    </citation>
    <scope>NUCLEOTIDE SEQUENCE [LARGE SCALE GENOMIC DNA]</scope>
    <source>
        <strain evidence="2">1326</strain>
    </source>
</reference>
<gene>
    <name evidence="1" type="ORF">O7A60_18050</name>
</gene>